<dbReference type="RefSeq" id="WP_163226956.1">
    <property type="nucleotide sequence ID" value="NZ_VYSG01000001.1"/>
</dbReference>
<organism evidence="2 3">
    <name type="scientific">Bifidobacterium choloepi</name>
    <dbReference type="NCBI Taxonomy" id="2614131"/>
    <lineage>
        <taxon>Bacteria</taxon>
        <taxon>Bacillati</taxon>
        <taxon>Actinomycetota</taxon>
        <taxon>Actinomycetes</taxon>
        <taxon>Bifidobacteriales</taxon>
        <taxon>Bifidobacteriaceae</taxon>
        <taxon>Bifidobacterium</taxon>
    </lineage>
</organism>
<keyword evidence="3" id="KW-1185">Reference proteome</keyword>
<dbReference type="AlphaFoldDB" id="A0A6I5N6F3"/>
<dbReference type="InterPro" id="IPR029058">
    <property type="entry name" value="AB_hydrolase_fold"/>
</dbReference>
<dbReference type="InterPro" id="IPR012908">
    <property type="entry name" value="PGAP1-ab_dom-like"/>
</dbReference>
<dbReference type="SUPFAM" id="SSF53474">
    <property type="entry name" value="alpha/beta-Hydrolases"/>
    <property type="match status" value="1"/>
</dbReference>
<evidence type="ECO:0000313" key="3">
    <source>
        <dbReference type="Proteomes" id="UP000469292"/>
    </source>
</evidence>
<evidence type="ECO:0000313" key="2">
    <source>
        <dbReference type="EMBL" id="NEG69381.1"/>
    </source>
</evidence>
<gene>
    <name evidence="2" type="ORF">F6S87_01815</name>
</gene>
<dbReference type="Gene3D" id="3.40.50.1820">
    <property type="entry name" value="alpha/beta hydrolase"/>
    <property type="match status" value="1"/>
</dbReference>
<reference evidence="2 3" key="1">
    <citation type="submission" date="2019-09" db="EMBL/GenBank/DDBJ databases">
        <title>Phylogenetic characterization of a novel taxon of the genus Bifidobacterium: Bifidobacterium choloepi sp. nov.</title>
        <authorList>
            <person name="Modesto M."/>
            <person name="Satti M."/>
        </authorList>
    </citation>
    <scope>NUCLEOTIDE SEQUENCE [LARGE SCALE GENOMIC DNA]</scope>
    <source>
        <strain evidence="2 3">BRDM6</strain>
    </source>
</reference>
<accession>A0A6I5N6F3</accession>
<proteinExistence type="predicted"/>
<dbReference type="Proteomes" id="UP000469292">
    <property type="component" value="Unassembled WGS sequence"/>
</dbReference>
<dbReference type="EMBL" id="VYSG01000001">
    <property type="protein sequence ID" value="NEG69381.1"/>
    <property type="molecule type" value="Genomic_DNA"/>
</dbReference>
<sequence>MTTQVQATISGGRQYSTADKAVYGTIVTLLDDQANSCQSAASAWGNAQLAIEYQRSRLSWCAAANGTGTLVVAGTSCAAVADPTGAAAVTTTHTVLDYGTLVAQCGDAAAALMAVADECEALSSRVARAFSLYEAAEALSRRLVDEIVQFAAVHSPLATFGVAGLCALGGLAYSLATGDGVNWTHALNATTWMQQGLLAGIGSLATGRSEWAGLLATGETNAGATWLAAGSSRVKNLLQGDELTVVEVEPATPLVGSATGVADALADLRRLGTARLADGDDSGVDYGTIAISRYVAADGTASWLVTIPGTDGQWDSPFGWEQNLELMSDDASVRTQADSYRMVVEAMRMAGIGADDSVVLVGHSQGGIVAAAIASDCGDEFTISHIVTAGSPIANHPVADSTWVTAIEMEDELVAALDGDDNPSGETWLTVRGTLVDGSTATASGAPVMTDPDDYEITHWLEYHIAAYADATSLGSPALAVHEQHFAESIAGDYDGTTYYQGRMSHVESGTTTEEE</sequence>
<dbReference type="GO" id="GO:0016788">
    <property type="term" value="F:hydrolase activity, acting on ester bonds"/>
    <property type="evidence" value="ECO:0007669"/>
    <property type="project" value="InterPro"/>
</dbReference>
<feature type="domain" description="GPI inositol-deacylase PGAP1-like alpha/beta" evidence="1">
    <location>
        <begin position="353"/>
        <end position="400"/>
    </location>
</feature>
<name>A0A6I5N6F3_9BIFI</name>
<dbReference type="Pfam" id="PF07819">
    <property type="entry name" value="PGAP1"/>
    <property type="match status" value="1"/>
</dbReference>
<protein>
    <submittedName>
        <fullName evidence="2">Alpha/beta fold hydrolase</fullName>
    </submittedName>
</protein>
<comment type="caution">
    <text evidence="2">The sequence shown here is derived from an EMBL/GenBank/DDBJ whole genome shotgun (WGS) entry which is preliminary data.</text>
</comment>
<evidence type="ECO:0000259" key="1">
    <source>
        <dbReference type="Pfam" id="PF07819"/>
    </source>
</evidence>
<keyword evidence="2" id="KW-0378">Hydrolase</keyword>